<dbReference type="Proteomes" id="UP001147653">
    <property type="component" value="Unassembled WGS sequence"/>
</dbReference>
<organism evidence="2 3">
    <name type="scientific">Solirubrobacter phytolaccae</name>
    <dbReference type="NCBI Taxonomy" id="1404360"/>
    <lineage>
        <taxon>Bacteria</taxon>
        <taxon>Bacillati</taxon>
        <taxon>Actinomycetota</taxon>
        <taxon>Thermoleophilia</taxon>
        <taxon>Solirubrobacterales</taxon>
        <taxon>Solirubrobacteraceae</taxon>
        <taxon>Solirubrobacter</taxon>
    </lineage>
</organism>
<evidence type="ECO:0000313" key="2">
    <source>
        <dbReference type="EMBL" id="MDA0180393.1"/>
    </source>
</evidence>
<dbReference type="EMBL" id="JAPDDP010000012">
    <property type="protein sequence ID" value="MDA0180393.1"/>
    <property type="molecule type" value="Genomic_DNA"/>
</dbReference>
<feature type="domain" description="Suppressor of fused-like" evidence="1">
    <location>
        <begin position="54"/>
        <end position="211"/>
    </location>
</feature>
<proteinExistence type="predicted"/>
<dbReference type="Pfam" id="PF05076">
    <property type="entry name" value="SUFU"/>
    <property type="match status" value="1"/>
</dbReference>
<evidence type="ECO:0000259" key="1">
    <source>
        <dbReference type="Pfam" id="PF05076"/>
    </source>
</evidence>
<comment type="caution">
    <text evidence="2">The sequence shown here is derived from an EMBL/GenBank/DDBJ whole genome shotgun (WGS) entry which is preliminary data.</text>
</comment>
<reference evidence="2" key="1">
    <citation type="submission" date="2022-10" db="EMBL/GenBank/DDBJ databases">
        <title>The WGS of Solirubrobacter phytolaccae KCTC 29190.</title>
        <authorList>
            <person name="Jiang Z."/>
        </authorList>
    </citation>
    <scope>NUCLEOTIDE SEQUENCE</scope>
    <source>
        <strain evidence="2">KCTC 29190</strain>
    </source>
</reference>
<accession>A0A9X3S7K6</accession>
<protein>
    <submittedName>
        <fullName evidence="2">Suppressor of fused domain protein</fullName>
    </submittedName>
</protein>
<gene>
    <name evidence="2" type="ORF">OJ997_08820</name>
</gene>
<keyword evidence="3" id="KW-1185">Reference proteome</keyword>
<evidence type="ECO:0000313" key="3">
    <source>
        <dbReference type="Proteomes" id="UP001147653"/>
    </source>
</evidence>
<dbReference type="AlphaFoldDB" id="A0A9X3S7K6"/>
<dbReference type="InterPro" id="IPR020941">
    <property type="entry name" value="SUFU-like_domain"/>
</dbReference>
<dbReference type="RefSeq" id="WP_270024700.1">
    <property type="nucleotide sequence ID" value="NZ_JAPDDP010000012.1"/>
</dbReference>
<sequence length="227" mass="25736">MTDIHRYDDVEPDHGLRGDPLHVAIIEAHIDKHYGPDSKVWRHPVSEREGSPLHLRIVEPTAERPAITAITVGMSERPMVTPDGEELSCELVLVFPPSWSFDTEIDTWPLMALDQLAHFPHEYSTVLGFGHTIQNPFPWSPSGLSGALIGDQVLAPSEEATSLEWEGRTIHFYGVWFLYEDELQVKLDHGVERLWDMCVDAGITEAVAADRPSFVPPRKRRGLFRRR</sequence>
<name>A0A9X3S7K6_9ACTN</name>